<sequence>MRGDIAYKILGFLEDRGADVVDLMETFLESGYGATVGKIDYKYGLKQQKRQALKFERDKKRNLQKYIFKLRSDGLIVNYSSQKIYLSVKGKKKLESLKKNKIFDESLYKRENGDEVIIVSYDIPVLFNRERDGLRNVLKVLGFKMVHKSVWVGKVKLPEQFISMLEKCGILEYVEILKVTKRGSLQSV</sequence>
<feature type="domain" description="Transcriptional repressor PaaX-like central Cas2-like" evidence="1">
    <location>
        <begin position="118"/>
        <end position="183"/>
    </location>
</feature>
<proteinExistence type="predicted"/>
<dbReference type="AlphaFoldDB" id="A0A0G1DT48"/>
<name>A0A0G1DT48_9BACT</name>
<comment type="caution">
    <text evidence="2">The sequence shown here is derived from an EMBL/GenBank/DDBJ whole genome shotgun (WGS) entry which is preliminary data.</text>
</comment>
<evidence type="ECO:0000313" key="2">
    <source>
        <dbReference type="EMBL" id="KKT00800.1"/>
    </source>
</evidence>
<dbReference type="Proteomes" id="UP000034646">
    <property type="component" value="Unassembled WGS sequence"/>
</dbReference>
<evidence type="ECO:0000259" key="1">
    <source>
        <dbReference type="Pfam" id="PF20803"/>
    </source>
</evidence>
<dbReference type="STRING" id="1618738.UV76_C0007G0008"/>
<gene>
    <name evidence="2" type="ORF">UV76_C0007G0008</name>
</gene>
<accession>A0A0G1DT48</accession>
<organism evidence="2 3">
    <name type="scientific">Candidatus Nomurabacteria bacterium GW2011_GWA2_43_15</name>
    <dbReference type="NCBI Taxonomy" id="1618738"/>
    <lineage>
        <taxon>Bacteria</taxon>
        <taxon>Candidatus Nomuraibacteriota</taxon>
    </lineage>
</organism>
<dbReference type="Pfam" id="PF20803">
    <property type="entry name" value="PaaX_M"/>
    <property type="match status" value="1"/>
</dbReference>
<reference evidence="2 3" key="1">
    <citation type="journal article" date="2015" name="Nature">
        <title>rRNA introns, odd ribosomes, and small enigmatic genomes across a large radiation of phyla.</title>
        <authorList>
            <person name="Brown C.T."/>
            <person name="Hug L.A."/>
            <person name="Thomas B.C."/>
            <person name="Sharon I."/>
            <person name="Castelle C.J."/>
            <person name="Singh A."/>
            <person name="Wilkins M.J."/>
            <person name="Williams K.H."/>
            <person name="Banfield J.F."/>
        </authorList>
    </citation>
    <scope>NUCLEOTIDE SEQUENCE [LARGE SCALE GENOMIC DNA]</scope>
</reference>
<dbReference type="InterPro" id="IPR048846">
    <property type="entry name" value="PaaX-like_central"/>
</dbReference>
<evidence type="ECO:0000313" key="3">
    <source>
        <dbReference type="Proteomes" id="UP000034646"/>
    </source>
</evidence>
<dbReference type="EMBL" id="LCFS01000007">
    <property type="protein sequence ID" value="KKT00800.1"/>
    <property type="molecule type" value="Genomic_DNA"/>
</dbReference>
<protein>
    <recommendedName>
        <fullName evidence="1">Transcriptional repressor PaaX-like central Cas2-like domain-containing protein</fullName>
    </recommendedName>
</protein>